<dbReference type="Gene3D" id="3.40.50.620">
    <property type="entry name" value="HUPs"/>
    <property type="match status" value="1"/>
</dbReference>
<proteinExistence type="inferred from homology"/>
<dbReference type="SUPFAM" id="SSF52402">
    <property type="entry name" value="Adenine nucleotide alpha hydrolases-like"/>
    <property type="match status" value="1"/>
</dbReference>
<accession>A0ABN1GMU7</accession>
<dbReference type="CDD" id="cd00293">
    <property type="entry name" value="USP-like"/>
    <property type="match status" value="1"/>
</dbReference>
<keyword evidence="4" id="KW-1185">Reference proteome</keyword>
<dbReference type="InterPro" id="IPR014729">
    <property type="entry name" value="Rossmann-like_a/b/a_fold"/>
</dbReference>
<dbReference type="InterPro" id="IPR006015">
    <property type="entry name" value="Universal_stress_UspA"/>
</dbReference>
<dbReference type="PRINTS" id="PR01438">
    <property type="entry name" value="UNVRSLSTRESS"/>
</dbReference>
<dbReference type="RefSeq" id="WP_344603384.1">
    <property type="nucleotide sequence ID" value="NZ_BAAAHE010000011.1"/>
</dbReference>
<evidence type="ECO:0000256" key="1">
    <source>
        <dbReference type="ARBA" id="ARBA00008791"/>
    </source>
</evidence>
<dbReference type="InterPro" id="IPR006016">
    <property type="entry name" value="UspA"/>
</dbReference>
<sequence length="152" mass="15733">MADQQRYITVGVDGSEGGRRALSWAIRHAVAVGADVQVVTAWSWDGMAFAAGNTGGPHEARAYAEKIQRTDIDKVLSEIDGPVPVITTRVVEGHPTAVLVAASKGSELLVLGSNGRGFLASTLFGSVSESVVRRGSTPVLVVPALARVAVAA</sequence>
<dbReference type="Pfam" id="PF00582">
    <property type="entry name" value="Usp"/>
    <property type="match status" value="1"/>
</dbReference>
<dbReference type="EMBL" id="BAAAHE010000011">
    <property type="protein sequence ID" value="GAA0614837.1"/>
    <property type="molecule type" value="Genomic_DNA"/>
</dbReference>
<comment type="similarity">
    <text evidence="1">Belongs to the universal stress protein A family.</text>
</comment>
<gene>
    <name evidence="3" type="ORF">GCM10009547_15880</name>
</gene>
<dbReference type="PANTHER" id="PTHR46553:SF3">
    <property type="entry name" value="ADENINE NUCLEOTIDE ALPHA HYDROLASES-LIKE SUPERFAMILY PROTEIN"/>
    <property type="match status" value="1"/>
</dbReference>
<evidence type="ECO:0000259" key="2">
    <source>
        <dbReference type="Pfam" id="PF00582"/>
    </source>
</evidence>
<dbReference type="PANTHER" id="PTHR46553">
    <property type="entry name" value="ADENINE NUCLEOTIDE ALPHA HYDROLASES-LIKE SUPERFAMILY PROTEIN"/>
    <property type="match status" value="1"/>
</dbReference>
<organism evidence="3 4">
    <name type="scientific">Sporichthya brevicatena</name>
    <dbReference type="NCBI Taxonomy" id="171442"/>
    <lineage>
        <taxon>Bacteria</taxon>
        <taxon>Bacillati</taxon>
        <taxon>Actinomycetota</taxon>
        <taxon>Actinomycetes</taxon>
        <taxon>Sporichthyales</taxon>
        <taxon>Sporichthyaceae</taxon>
        <taxon>Sporichthya</taxon>
    </lineage>
</organism>
<name>A0ABN1GMU7_9ACTN</name>
<comment type="caution">
    <text evidence="3">The sequence shown here is derived from an EMBL/GenBank/DDBJ whole genome shotgun (WGS) entry which is preliminary data.</text>
</comment>
<feature type="domain" description="UspA" evidence="2">
    <location>
        <begin position="8"/>
        <end position="143"/>
    </location>
</feature>
<reference evidence="3 4" key="1">
    <citation type="journal article" date="2019" name="Int. J. Syst. Evol. Microbiol.">
        <title>The Global Catalogue of Microorganisms (GCM) 10K type strain sequencing project: providing services to taxonomists for standard genome sequencing and annotation.</title>
        <authorList>
            <consortium name="The Broad Institute Genomics Platform"/>
            <consortium name="The Broad Institute Genome Sequencing Center for Infectious Disease"/>
            <person name="Wu L."/>
            <person name="Ma J."/>
        </authorList>
    </citation>
    <scope>NUCLEOTIDE SEQUENCE [LARGE SCALE GENOMIC DNA]</scope>
    <source>
        <strain evidence="3 4">JCM 10671</strain>
    </source>
</reference>
<protein>
    <recommendedName>
        <fullName evidence="2">UspA domain-containing protein</fullName>
    </recommendedName>
</protein>
<dbReference type="Proteomes" id="UP001500957">
    <property type="component" value="Unassembled WGS sequence"/>
</dbReference>
<evidence type="ECO:0000313" key="3">
    <source>
        <dbReference type="EMBL" id="GAA0614837.1"/>
    </source>
</evidence>
<evidence type="ECO:0000313" key="4">
    <source>
        <dbReference type="Proteomes" id="UP001500957"/>
    </source>
</evidence>